<dbReference type="AlphaFoldDB" id="A0A084T0B2"/>
<comment type="caution">
    <text evidence="2">The sequence shown here is derived from an EMBL/GenBank/DDBJ whole genome shotgun (WGS) entry which is preliminary data.</text>
</comment>
<evidence type="ECO:0000313" key="3">
    <source>
        <dbReference type="Proteomes" id="UP000028547"/>
    </source>
</evidence>
<evidence type="ECO:0000313" key="2">
    <source>
        <dbReference type="EMBL" id="KFA94147.1"/>
    </source>
</evidence>
<dbReference type="Pfam" id="PF14412">
    <property type="entry name" value="AHH"/>
    <property type="match status" value="1"/>
</dbReference>
<dbReference type="EMBL" id="JPMI01000026">
    <property type="protein sequence ID" value="KFA94147.1"/>
    <property type="molecule type" value="Genomic_DNA"/>
</dbReference>
<organism evidence="2 3">
    <name type="scientific">Archangium violaceum Cb vi76</name>
    <dbReference type="NCBI Taxonomy" id="1406225"/>
    <lineage>
        <taxon>Bacteria</taxon>
        <taxon>Pseudomonadati</taxon>
        <taxon>Myxococcota</taxon>
        <taxon>Myxococcia</taxon>
        <taxon>Myxococcales</taxon>
        <taxon>Cystobacterineae</taxon>
        <taxon>Archangiaceae</taxon>
        <taxon>Archangium</taxon>
    </lineage>
</organism>
<evidence type="ECO:0000256" key="1">
    <source>
        <dbReference type="SAM" id="MobiDB-lite"/>
    </source>
</evidence>
<reference evidence="2 3" key="1">
    <citation type="submission" date="2014-07" db="EMBL/GenBank/DDBJ databases">
        <title>Draft Genome Sequence of Gephyronic Acid Producer, Cystobacter violaceus Strain Cb vi76.</title>
        <authorList>
            <person name="Stevens D.C."/>
            <person name="Young J."/>
            <person name="Carmichael R."/>
            <person name="Tan J."/>
            <person name="Taylor R.E."/>
        </authorList>
    </citation>
    <scope>NUCLEOTIDE SEQUENCE [LARGE SCALE GENOMIC DNA]</scope>
    <source>
        <strain evidence="2 3">Cb vi76</strain>
    </source>
</reference>
<accession>A0A084T0B2</accession>
<feature type="region of interest" description="Disordered" evidence="1">
    <location>
        <begin position="19"/>
        <end position="45"/>
    </location>
</feature>
<proteinExistence type="predicted"/>
<gene>
    <name evidence="2" type="ORF">Q664_05090</name>
</gene>
<name>A0A084T0B2_9BACT</name>
<dbReference type="Proteomes" id="UP000028547">
    <property type="component" value="Unassembled WGS sequence"/>
</dbReference>
<dbReference type="InterPro" id="IPR032871">
    <property type="entry name" value="AHH_dom_containing"/>
</dbReference>
<protein>
    <submittedName>
        <fullName evidence="2">Uncharacterized protein</fullName>
    </submittedName>
</protein>
<feature type="non-terminal residue" evidence="2">
    <location>
        <position position="230"/>
    </location>
</feature>
<feature type="compositionally biased region" description="Basic and acidic residues" evidence="1">
    <location>
        <begin position="25"/>
        <end position="42"/>
    </location>
</feature>
<dbReference type="RefSeq" id="WP_043390353.1">
    <property type="nucleotide sequence ID" value="NZ_JPMI01000026.1"/>
</dbReference>
<sequence length="230" mass="26904">MSLEEKFIARVYRLRLKNPATHTPSKNEAKADQNPDHIDGQSRVRGNLAPGRHSYVFHEGKLKQAYVQSYYAWNAWNYIGSKSDAVRNIYDQTQYAQYRFFAPDYRSNFFQLFPTPSLGSYDSANAEYQAEKEPVLRRYYRRKTAVLFLSSRKGKRVDFIGTSLPYSWEAHHLLPANVFYKELTIEQIKIILRTNYDINDGRNIIFLPENPIDTPIHKLPYHSSGHNKYG</sequence>